<feature type="region of interest" description="Disordered" evidence="1">
    <location>
        <begin position="315"/>
        <end position="335"/>
    </location>
</feature>
<accession>A0A8T1R0Q9</accession>
<name>A0A8T1R0Q9_CARIL</name>
<evidence type="ECO:0000313" key="3">
    <source>
        <dbReference type="EMBL" id="KAG6660287.1"/>
    </source>
</evidence>
<evidence type="ECO:0000313" key="4">
    <source>
        <dbReference type="Proteomes" id="UP000811609"/>
    </source>
</evidence>
<feature type="region of interest" description="Disordered" evidence="1">
    <location>
        <begin position="33"/>
        <end position="53"/>
    </location>
</feature>
<sequence>MSLNATNRAVEESRRDIETLKRETNVSLERLERRMVETNGQRPPPSPNRQGHEVLVDGAETSVTGSLRELPQNEFRRGGRIENNRVVVERWIPNIDQPTRTHKNRDYHERGYGVDHHKDRRGNWANDRRPKRPNVDFPKFNDGDPYEWLDKVDHYFHTYKVPRRERVSTAYFYLEGKASKWWRWIRDQYEKDMRILGWTAFEKKFLMQFGSSPTINHHGQLAKLRQEGKVHSYIEEFRQLQTLVRGWSEEALVGAFVDGLKPWIAKDVKLKQPSKIQEAMRIAEILEESTNMEKRQSKKMGSKVTTPLQTNVPWKCKEEMESASKSKPLEMKKLSREDVQDKIKKGLCFKCGEK</sequence>
<dbReference type="InterPro" id="IPR032567">
    <property type="entry name" value="RTL1-rel"/>
</dbReference>
<feature type="domain" description="Retrotransposon gag" evidence="2">
    <location>
        <begin position="170"/>
        <end position="262"/>
    </location>
</feature>
<dbReference type="PANTHER" id="PTHR15503:SF22">
    <property type="entry name" value="TRANSPOSON TY3-I GAG POLYPROTEIN"/>
    <property type="match status" value="1"/>
</dbReference>
<reference evidence="3" key="1">
    <citation type="submission" date="2020-12" db="EMBL/GenBank/DDBJ databases">
        <title>WGS assembly of Carya illinoinensis cv. Pawnee.</title>
        <authorList>
            <person name="Platts A."/>
            <person name="Shu S."/>
            <person name="Wright S."/>
            <person name="Barry K."/>
            <person name="Edger P."/>
            <person name="Pires J.C."/>
            <person name="Schmutz J."/>
        </authorList>
    </citation>
    <scope>NUCLEOTIDE SEQUENCE</scope>
    <source>
        <tissue evidence="3">Leaf</tissue>
    </source>
</reference>
<evidence type="ECO:0000256" key="1">
    <source>
        <dbReference type="SAM" id="MobiDB-lite"/>
    </source>
</evidence>
<dbReference type="EMBL" id="CM031811">
    <property type="protein sequence ID" value="KAG6660287.1"/>
    <property type="molecule type" value="Genomic_DNA"/>
</dbReference>
<evidence type="ECO:0000259" key="2">
    <source>
        <dbReference type="Pfam" id="PF03732"/>
    </source>
</evidence>
<comment type="caution">
    <text evidence="3">The sequence shown here is derived from an EMBL/GenBank/DDBJ whole genome shotgun (WGS) entry which is preliminary data.</text>
</comment>
<protein>
    <recommendedName>
        <fullName evidence="2">Retrotransposon gag domain-containing protein</fullName>
    </recommendedName>
</protein>
<feature type="region of interest" description="Disordered" evidence="1">
    <location>
        <begin position="102"/>
        <end position="137"/>
    </location>
</feature>
<dbReference type="Pfam" id="PF03732">
    <property type="entry name" value="Retrotrans_gag"/>
    <property type="match status" value="1"/>
</dbReference>
<dbReference type="AlphaFoldDB" id="A0A8T1R0Q9"/>
<feature type="compositionally biased region" description="Basic and acidic residues" evidence="1">
    <location>
        <begin position="104"/>
        <end position="117"/>
    </location>
</feature>
<dbReference type="PANTHER" id="PTHR15503">
    <property type="entry name" value="LDOC1 RELATED"/>
    <property type="match status" value="1"/>
</dbReference>
<keyword evidence="4" id="KW-1185">Reference proteome</keyword>
<organism evidence="3 4">
    <name type="scientific">Carya illinoinensis</name>
    <name type="common">Pecan</name>
    <dbReference type="NCBI Taxonomy" id="32201"/>
    <lineage>
        <taxon>Eukaryota</taxon>
        <taxon>Viridiplantae</taxon>
        <taxon>Streptophyta</taxon>
        <taxon>Embryophyta</taxon>
        <taxon>Tracheophyta</taxon>
        <taxon>Spermatophyta</taxon>
        <taxon>Magnoliopsida</taxon>
        <taxon>eudicotyledons</taxon>
        <taxon>Gunneridae</taxon>
        <taxon>Pentapetalae</taxon>
        <taxon>rosids</taxon>
        <taxon>fabids</taxon>
        <taxon>Fagales</taxon>
        <taxon>Juglandaceae</taxon>
        <taxon>Carya</taxon>
    </lineage>
</organism>
<gene>
    <name evidence="3" type="ORF">CIPAW_03G095100</name>
</gene>
<dbReference type="InterPro" id="IPR005162">
    <property type="entry name" value="Retrotrans_gag_dom"/>
</dbReference>
<proteinExistence type="predicted"/>
<dbReference type="Proteomes" id="UP000811609">
    <property type="component" value="Chromosome 3"/>
</dbReference>